<evidence type="ECO:0000313" key="3">
    <source>
        <dbReference type="EMBL" id="PPR08089.1"/>
    </source>
</evidence>
<dbReference type="InParanoid" id="A0A409YYN0"/>
<feature type="compositionally biased region" description="Acidic residues" evidence="1">
    <location>
        <begin position="27"/>
        <end position="41"/>
    </location>
</feature>
<evidence type="ECO:0000256" key="1">
    <source>
        <dbReference type="SAM" id="MobiDB-lite"/>
    </source>
</evidence>
<evidence type="ECO:0000313" key="4">
    <source>
        <dbReference type="Proteomes" id="UP000284842"/>
    </source>
</evidence>
<dbReference type="Proteomes" id="UP000284842">
    <property type="component" value="Unassembled WGS sequence"/>
</dbReference>
<dbReference type="InterPro" id="IPR025451">
    <property type="entry name" value="DUF4211"/>
</dbReference>
<proteinExistence type="predicted"/>
<sequence length="303" mass="35182">MHSSDVDQDDDSDDSVVPFSGSRPSEDYDNEEDPESDDDSESNFIVEDTETFELPLQFSRESHADLSHQFKKVFQLFVHVAVQQPSHRAKFMKKQLEEEEYFAVPLTTLRRKLSSLKDSLVASSVWKPDFKKSLEIYPEIELVRLDFAVPFCDACHLGGRMSTLLGRVTGAPYNGCGFEPLKLKNKDDNDQKKEFHLGRFCARRTKVYHQFMHWERALFRIIVDEIESLGGKSKDKVYHRVAFFGGKEPPQDLTNGDDICEWLDQRKVIDMEWHKIKELMESARHLEVADGRDDEDLRESTRK</sequence>
<comment type="caution">
    <text evidence="3">The sequence shown here is derived from an EMBL/GenBank/DDBJ whole genome shotgun (WGS) entry which is preliminary data.</text>
</comment>
<dbReference type="PANTHER" id="PTHR14689">
    <property type="entry name" value="PHORBOL-ESTER_DAG-TYPE DOMAIN-CONTAINING PROTEIN"/>
    <property type="match status" value="1"/>
</dbReference>
<dbReference type="PANTHER" id="PTHR14689:SF0">
    <property type="entry name" value="COILED-COIL DOMAIN-CONTAINING PROTEIN 82"/>
    <property type="match status" value="1"/>
</dbReference>
<evidence type="ECO:0000259" key="2">
    <source>
        <dbReference type="Pfam" id="PF13926"/>
    </source>
</evidence>
<feature type="region of interest" description="Disordered" evidence="1">
    <location>
        <begin position="1"/>
        <end position="41"/>
    </location>
</feature>
<organism evidence="3 4">
    <name type="scientific">Panaeolus cyanescens</name>
    <dbReference type="NCBI Taxonomy" id="181874"/>
    <lineage>
        <taxon>Eukaryota</taxon>
        <taxon>Fungi</taxon>
        <taxon>Dikarya</taxon>
        <taxon>Basidiomycota</taxon>
        <taxon>Agaricomycotina</taxon>
        <taxon>Agaricomycetes</taxon>
        <taxon>Agaricomycetidae</taxon>
        <taxon>Agaricales</taxon>
        <taxon>Agaricineae</taxon>
        <taxon>Galeropsidaceae</taxon>
        <taxon>Panaeolus</taxon>
    </lineage>
</organism>
<reference evidence="3 4" key="1">
    <citation type="journal article" date="2018" name="Evol. Lett.">
        <title>Horizontal gene cluster transfer increased hallucinogenic mushroom diversity.</title>
        <authorList>
            <person name="Reynolds H.T."/>
            <person name="Vijayakumar V."/>
            <person name="Gluck-Thaler E."/>
            <person name="Korotkin H.B."/>
            <person name="Matheny P.B."/>
            <person name="Slot J.C."/>
        </authorList>
    </citation>
    <scope>NUCLEOTIDE SEQUENCE [LARGE SCALE GENOMIC DNA]</scope>
    <source>
        <strain evidence="3 4">2629</strain>
    </source>
</reference>
<dbReference type="EMBL" id="NHTK01000155">
    <property type="protein sequence ID" value="PPR08089.1"/>
    <property type="molecule type" value="Genomic_DNA"/>
</dbReference>
<gene>
    <name evidence="3" type="ORF">CVT24_010550</name>
</gene>
<accession>A0A409YYN0</accession>
<feature type="compositionally biased region" description="Acidic residues" evidence="1">
    <location>
        <begin position="1"/>
        <end position="14"/>
    </location>
</feature>
<dbReference type="AlphaFoldDB" id="A0A409YYN0"/>
<keyword evidence="4" id="KW-1185">Reference proteome</keyword>
<protein>
    <recommendedName>
        <fullName evidence="2">DUF4211 domain-containing protein</fullName>
    </recommendedName>
</protein>
<dbReference type="OrthoDB" id="21499at2759"/>
<dbReference type="Pfam" id="PF13926">
    <property type="entry name" value="DUF4211"/>
    <property type="match status" value="1"/>
</dbReference>
<feature type="domain" description="DUF4211" evidence="2">
    <location>
        <begin position="39"/>
        <end position="174"/>
    </location>
</feature>
<name>A0A409YYN0_9AGAR</name>
<dbReference type="GO" id="GO:0005634">
    <property type="term" value="C:nucleus"/>
    <property type="evidence" value="ECO:0007669"/>
    <property type="project" value="TreeGrafter"/>
</dbReference>